<evidence type="ECO:0000313" key="1">
    <source>
        <dbReference type="EMBL" id="KAF2542062.1"/>
    </source>
</evidence>
<sequence length="95" mass="10780">MTPDQIGSVHILNVVVDRVGLEVDPEVFEQRSEQAATSILFVVGPEQEVFSCVEHPDEMEARVGLHMLKWDSSSRPADLILKTRVQHFQFSFDDL</sequence>
<organism evidence="1 2">
    <name type="scientific">Brassica cretica</name>
    <name type="common">Mustard</name>
    <dbReference type="NCBI Taxonomy" id="69181"/>
    <lineage>
        <taxon>Eukaryota</taxon>
        <taxon>Viridiplantae</taxon>
        <taxon>Streptophyta</taxon>
        <taxon>Embryophyta</taxon>
        <taxon>Tracheophyta</taxon>
        <taxon>Spermatophyta</taxon>
        <taxon>Magnoliopsida</taxon>
        <taxon>eudicotyledons</taxon>
        <taxon>Gunneridae</taxon>
        <taxon>Pentapetalae</taxon>
        <taxon>rosids</taxon>
        <taxon>malvids</taxon>
        <taxon>Brassicales</taxon>
        <taxon>Brassicaceae</taxon>
        <taxon>Brassiceae</taxon>
        <taxon>Brassica</taxon>
    </lineage>
</organism>
<dbReference type="Proteomes" id="UP000712281">
    <property type="component" value="Unassembled WGS sequence"/>
</dbReference>
<name>A0A8S9GEV0_BRACR</name>
<proteinExistence type="predicted"/>
<gene>
    <name evidence="1" type="ORF">F2Q68_00032778</name>
</gene>
<dbReference type="AlphaFoldDB" id="A0A8S9GEV0"/>
<dbReference type="EMBL" id="QGKW02002005">
    <property type="protein sequence ID" value="KAF2542062.1"/>
    <property type="molecule type" value="Genomic_DNA"/>
</dbReference>
<evidence type="ECO:0000313" key="2">
    <source>
        <dbReference type="Proteomes" id="UP000712281"/>
    </source>
</evidence>
<protein>
    <submittedName>
        <fullName evidence="1">Uncharacterized protein</fullName>
    </submittedName>
</protein>
<comment type="caution">
    <text evidence="1">The sequence shown here is derived from an EMBL/GenBank/DDBJ whole genome shotgun (WGS) entry which is preliminary data.</text>
</comment>
<reference evidence="1" key="1">
    <citation type="submission" date="2019-12" db="EMBL/GenBank/DDBJ databases">
        <title>Genome sequencing and annotation of Brassica cretica.</title>
        <authorList>
            <person name="Studholme D.J."/>
            <person name="Sarris P.F."/>
        </authorList>
    </citation>
    <scope>NUCLEOTIDE SEQUENCE</scope>
    <source>
        <strain evidence="1">PFS-001/15</strain>
        <tissue evidence="1">Leaf</tissue>
    </source>
</reference>
<accession>A0A8S9GEV0</accession>